<feature type="compositionally biased region" description="Low complexity" evidence="1">
    <location>
        <begin position="1"/>
        <end position="11"/>
    </location>
</feature>
<comment type="caution">
    <text evidence="2">The sequence shown here is derived from an EMBL/GenBank/DDBJ whole genome shotgun (WGS) entry which is preliminary data.</text>
</comment>
<dbReference type="EMBL" id="JABEZY010000003">
    <property type="protein sequence ID" value="MBA0735478.1"/>
    <property type="molecule type" value="Genomic_DNA"/>
</dbReference>
<reference evidence="2 3" key="1">
    <citation type="journal article" date="2019" name="Genome Biol. Evol.">
        <title>Insights into the evolution of the New World diploid cottons (Gossypium, subgenus Houzingenia) based on genome sequencing.</title>
        <authorList>
            <person name="Grover C.E."/>
            <person name="Arick M.A. 2nd"/>
            <person name="Thrash A."/>
            <person name="Conover J.L."/>
            <person name="Sanders W.S."/>
            <person name="Peterson D.G."/>
            <person name="Frelichowski J.E."/>
            <person name="Scheffler J.A."/>
            <person name="Scheffler B.E."/>
            <person name="Wendel J.F."/>
        </authorList>
    </citation>
    <scope>NUCLEOTIDE SEQUENCE [LARGE SCALE GENOMIC DNA]</scope>
    <source>
        <strain evidence="2">5</strain>
        <tissue evidence="2">Leaf</tissue>
    </source>
</reference>
<evidence type="ECO:0000313" key="2">
    <source>
        <dbReference type="EMBL" id="MBA0735478.1"/>
    </source>
</evidence>
<feature type="region of interest" description="Disordered" evidence="1">
    <location>
        <begin position="1"/>
        <end position="20"/>
    </location>
</feature>
<gene>
    <name evidence="2" type="ORF">Gogos_019323</name>
</gene>
<dbReference type="Proteomes" id="UP000593579">
    <property type="component" value="Unassembled WGS sequence"/>
</dbReference>
<dbReference type="OrthoDB" id="980456at2759"/>
<accession>A0A7J9BH13</accession>
<keyword evidence="3" id="KW-1185">Reference proteome</keyword>
<evidence type="ECO:0000313" key="3">
    <source>
        <dbReference type="Proteomes" id="UP000593579"/>
    </source>
</evidence>
<sequence length="67" mass="7490">CIYDSAHNNSQSDDDDANNLQDSNKVVDQLAKMDEDIINCLVTLEDPPLFVRDLLEEDVYNSSIDGS</sequence>
<feature type="non-terminal residue" evidence="2">
    <location>
        <position position="67"/>
    </location>
</feature>
<dbReference type="AlphaFoldDB" id="A0A7J9BH13"/>
<protein>
    <submittedName>
        <fullName evidence="2">Uncharacterized protein</fullName>
    </submittedName>
</protein>
<organism evidence="2 3">
    <name type="scientific">Gossypium gossypioides</name>
    <name type="common">Mexican cotton</name>
    <name type="synonym">Selera gossypioides</name>
    <dbReference type="NCBI Taxonomy" id="34282"/>
    <lineage>
        <taxon>Eukaryota</taxon>
        <taxon>Viridiplantae</taxon>
        <taxon>Streptophyta</taxon>
        <taxon>Embryophyta</taxon>
        <taxon>Tracheophyta</taxon>
        <taxon>Spermatophyta</taxon>
        <taxon>Magnoliopsida</taxon>
        <taxon>eudicotyledons</taxon>
        <taxon>Gunneridae</taxon>
        <taxon>Pentapetalae</taxon>
        <taxon>rosids</taxon>
        <taxon>malvids</taxon>
        <taxon>Malvales</taxon>
        <taxon>Malvaceae</taxon>
        <taxon>Malvoideae</taxon>
        <taxon>Gossypium</taxon>
    </lineage>
</organism>
<evidence type="ECO:0000256" key="1">
    <source>
        <dbReference type="SAM" id="MobiDB-lite"/>
    </source>
</evidence>
<proteinExistence type="predicted"/>
<name>A0A7J9BH13_GOSGO</name>